<evidence type="ECO:0000313" key="2">
    <source>
        <dbReference type="EMBL" id="KAF1981792.1"/>
    </source>
</evidence>
<name>A0A6G1GLT0_9PEZI</name>
<organism evidence="2 3">
    <name type="scientific">Aulographum hederae CBS 113979</name>
    <dbReference type="NCBI Taxonomy" id="1176131"/>
    <lineage>
        <taxon>Eukaryota</taxon>
        <taxon>Fungi</taxon>
        <taxon>Dikarya</taxon>
        <taxon>Ascomycota</taxon>
        <taxon>Pezizomycotina</taxon>
        <taxon>Dothideomycetes</taxon>
        <taxon>Pleosporomycetidae</taxon>
        <taxon>Aulographales</taxon>
        <taxon>Aulographaceae</taxon>
    </lineage>
</organism>
<sequence length="144" mass="16041">MLVPALHISSFQARCRLEWIDEVRSVSETCRVPGVCITEVCGAGLAFVLSCFLQTLWRLGIFLIAGLYCALLHLFWKAVFRWSEQIGSSGRALVSDWEPRAETMQSISAIPLRDYFVFLGTLCCEPGRGARMEPMGIGSWFGSS</sequence>
<protein>
    <submittedName>
        <fullName evidence="2">Uncharacterized protein</fullName>
    </submittedName>
</protein>
<accession>A0A6G1GLT0</accession>
<feature type="transmembrane region" description="Helical" evidence="1">
    <location>
        <begin position="56"/>
        <end position="76"/>
    </location>
</feature>
<proteinExistence type="predicted"/>
<reference evidence="2" key="1">
    <citation type="journal article" date="2020" name="Stud. Mycol.">
        <title>101 Dothideomycetes genomes: a test case for predicting lifestyles and emergence of pathogens.</title>
        <authorList>
            <person name="Haridas S."/>
            <person name="Albert R."/>
            <person name="Binder M."/>
            <person name="Bloem J."/>
            <person name="Labutti K."/>
            <person name="Salamov A."/>
            <person name="Andreopoulos B."/>
            <person name="Baker S."/>
            <person name="Barry K."/>
            <person name="Bills G."/>
            <person name="Bluhm B."/>
            <person name="Cannon C."/>
            <person name="Castanera R."/>
            <person name="Culley D."/>
            <person name="Daum C."/>
            <person name="Ezra D."/>
            <person name="Gonzalez J."/>
            <person name="Henrissat B."/>
            <person name="Kuo A."/>
            <person name="Liang C."/>
            <person name="Lipzen A."/>
            <person name="Lutzoni F."/>
            <person name="Magnuson J."/>
            <person name="Mondo S."/>
            <person name="Nolan M."/>
            <person name="Ohm R."/>
            <person name="Pangilinan J."/>
            <person name="Park H.-J."/>
            <person name="Ramirez L."/>
            <person name="Alfaro M."/>
            <person name="Sun H."/>
            <person name="Tritt A."/>
            <person name="Yoshinaga Y."/>
            <person name="Zwiers L.-H."/>
            <person name="Turgeon B."/>
            <person name="Goodwin S."/>
            <person name="Spatafora J."/>
            <person name="Crous P."/>
            <person name="Grigoriev I."/>
        </authorList>
    </citation>
    <scope>NUCLEOTIDE SEQUENCE</scope>
    <source>
        <strain evidence="2">CBS 113979</strain>
    </source>
</reference>
<keyword evidence="3" id="KW-1185">Reference proteome</keyword>
<dbReference type="EMBL" id="ML977193">
    <property type="protein sequence ID" value="KAF1981792.1"/>
    <property type="molecule type" value="Genomic_DNA"/>
</dbReference>
<keyword evidence="1" id="KW-0812">Transmembrane</keyword>
<evidence type="ECO:0000313" key="3">
    <source>
        <dbReference type="Proteomes" id="UP000800041"/>
    </source>
</evidence>
<dbReference type="Proteomes" id="UP000800041">
    <property type="component" value="Unassembled WGS sequence"/>
</dbReference>
<keyword evidence="1" id="KW-0472">Membrane</keyword>
<keyword evidence="1" id="KW-1133">Transmembrane helix</keyword>
<evidence type="ECO:0000256" key="1">
    <source>
        <dbReference type="SAM" id="Phobius"/>
    </source>
</evidence>
<dbReference type="AlphaFoldDB" id="A0A6G1GLT0"/>
<gene>
    <name evidence="2" type="ORF">K402DRAFT_219860</name>
</gene>